<feature type="transmembrane region" description="Helical" evidence="5">
    <location>
        <begin position="264"/>
        <end position="282"/>
    </location>
</feature>
<dbReference type="Gene3D" id="1.20.1250.20">
    <property type="entry name" value="MFS general substrate transporter like domains"/>
    <property type="match status" value="1"/>
</dbReference>
<keyword evidence="8" id="KW-1185">Reference proteome</keyword>
<comment type="subcellular location">
    <subcellularLocation>
        <location evidence="1">Cell membrane</location>
        <topology evidence="1">Multi-pass membrane protein</topology>
    </subcellularLocation>
</comment>
<feature type="transmembrane region" description="Helical" evidence="5">
    <location>
        <begin position="50"/>
        <end position="70"/>
    </location>
</feature>
<dbReference type="PANTHER" id="PTHR23534">
    <property type="entry name" value="MFS PERMEASE"/>
    <property type="match status" value="1"/>
</dbReference>
<protein>
    <recommendedName>
        <fullName evidence="6">Major facilitator superfamily (MFS) profile domain-containing protein</fullName>
    </recommendedName>
</protein>
<dbReference type="AlphaFoldDB" id="A0A1L7CYV8"/>
<evidence type="ECO:0000256" key="4">
    <source>
        <dbReference type="ARBA" id="ARBA00023136"/>
    </source>
</evidence>
<evidence type="ECO:0000256" key="5">
    <source>
        <dbReference type="SAM" id="Phobius"/>
    </source>
</evidence>
<keyword evidence="3 5" id="KW-1133">Transmembrane helix</keyword>
<feature type="transmembrane region" description="Helical" evidence="5">
    <location>
        <begin position="289"/>
        <end position="308"/>
    </location>
</feature>
<dbReference type="GO" id="GO:0005886">
    <property type="term" value="C:plasma membrane"/>
    <property type="evidence" value="ECO:0007669"/>
    <property type="project" value="UniProtKB-SubCell"/>
</dbReference>
<feature type="transmembrane region" description="Helical" evidence="5">
    <location>
        <begin position="228"/>
        <end position="252"/>
    </location>
</feature>
<dbReference type="EMBL" id="CP009248">
    <property type="protein sequence ID" value="APT91075.1"/>
    <property type="molecule type" value="Genomic_DNA"/>
</dbReference>
<dbReference type="SUPFAM" id="SSF103473">
    <property type="entry name" value="MFS general substrate transporter"/>
    <property type="match status" value="1"/>
</dbReference>
<feature type="transmembrane region" description="Helical" evidence="5">
    <location>
        <begin position="104"/>
        <end position="125"/>
    </location>
</feature>
<dbReference type="PROSITE" id="PS50850">
    <property type="entry name" value="MFS"/>
    <property type="match status" value="1"/>
</dbReference>
<evidence type="ECO:0000256" key="3">
    <source>
        <dbReference type="ARBA" id="ARBA00022989"/>
    </source>
</evidence>
<feature type="transmembrane region" description="Helical" evidence="5">
    <location>
        <begin position="314"/>
        <end position="343"/>
    </location>
</feature>
<dbReference type="Pfam" id="PF07690">
    <property type="entry name" value="MFS_1"/>
    <property type="match status" value="1"/>
</dbReference>
<feature type="transmembrane region" description="Helical" evidence="5">
    <location>
        <begin position="176"/>
        <end position="194"/>
    </location>
</feature>
<feature type="transmembrane region" description="Helical" evidence="5">
    <location>
        <begin position="12"/>
        <end position="38"/>
    </location>
</feature>
<accession>A0A1L7CYV8</accession>
<feature type="transmembrane region" description="Helical" evidence="5">
    <location>
        <begin position="77"/>
        <end position="98"/>
    </location>
</feature>
<organism evidence="7 8">
    <name type="scientific">Corynebacterium sphenisci DSM 44792</name>
    <dbReference type="NCBI Taxonomy" id="1437874"/>
    <lineage>
        <taxon>Bacteria</taxon>
        <taxon>Bacillati</taxon>
        <taxon>Actinomycetota</taxon>
        <taxon>Actinomycetes</taxon>
        <taxon>Mycobacteriales</taxon>
        <taxon>Corynebacteriaceae</taxon>
        <taxon>Corynebacterium</taxon>
    </lineage>
</organism>
<feature type="transmembrane region" description="Helical" evidence="5">
    <location>
        <begin position="137"/>
        <end position="156"/>
    </location>
</feature>
<evidence type="ECO:0000259" key="6">
    <source>
        <dbReference type="PROSITE" id="PS50850"/>
    </source>
</evidence>
<dbReference type="InterPro" id="IPR020846">
    <property type="entry name" value="MFS_dom"/>
</dbReference>
<gene>
    <name evidence="7" type="ORF">CSPHI_08615</name>
</gene>
<dbReference type="KEGG" id="csph:CSPHI_08615"/>
<dbReference type="STRING" id="1437874.CSPHI_08615"/>
<evidence type="ECO:0000256" key="2">
    <source>
        <dbReference type="ARBA" id="ARBA00022692"/>
    </source>
</evidence>
<dbReference type="InterPro" id="IPR036259">
    <property type="entry name" value="MFS_trans_sf"/>
</dbReference>
<name>A0A1L7CYV8_9CORY</name>
<dbReference type="InterPro" id="IPR011701">
    <property type="entry name" value="MFS"/>
</dbReference>
<keyword evidence="4 5" id="KW-0472">Membrane</keyword>
<evidence type="ECO:0000313" key="8">
    <source>
        <dbReference type="Proteomes" id="UP000185469"/>
    </source>
</evidence>
<reference evidence="7 8" key="1">
    <citation type="submission" date="2014-08" db="EMBL/GenBank/DDBJ databases">
        <title>Complete genome sequence of Corynebacterium sphenisci CECT 5990(T) (=DSM 44792(T)), isolated from healthy wild penguins.</title>
        <authorList>
            <person name="Ruckert C."/>
            <person name="Albersmeier A."/>
            <person name="Winkler A."/>
            <person name="Kalinowski J."/>
        </authorList>
    </citation>
    <scope>NUCLEOTIDE SEQUENCE [LARGE SCALE GENOMIC DNA]</scope>
    <source>
        <strain evidence="7 8">DSM 44792</strain>
    </source>
</reference>
<dbReference type="Proteomes" id="UP000185469">
    <property type="component" value="Chromosome"/>
</dbReference>
<keyword evidence="2 5" id="KW-0812">Transmembrane</keyword>
<dbReference type="PANTHER" id="PTHR23534:SF1">
    <property type="entry name" value="MAJOR FACILITATOR SUPERFAMILY PROTEIN"/>
    <property type="match status" value="1"/>
</dbReference>
<sequence>MPAAARRGSRRTIGALVAAQMLGGIGMGSALSVGALLAKEVSGSDAWSGAASTFTTLGAALLAVPLARLAVARGRGIALGAGAVLAGAGGALAILAGARSSLPALILAFLLIGVSTAVGLQARFAAAEHAEPARRGLMLSTVMWATTVGAVAGPNLSGPGEALGLALGLPHLTGPFLFTVAAQAAATLIYLALVRPAPGGAADPDRPGARARGRVRAALRRSPVARRAIAAIGVSQFVMVMLMAMTPIHLVAHGASLEVVGLTISLHVAGMYAASPLFGWAADRFGRRAVILAGQAMFAAVAALVLAAPADRAALIAALILLGLGWSAAVIAGSAAVTEAIPVADRAAVQGASDLVMNACGAVGGAIGGPLLALLGFPPLTLVALIPVAGVVVSQLRGGATPARG</sequence>
<evidence type="ECO:0000313" key="7">
    <source>
        <dbReference type="EMBL" id="APT91075.1"/>
    </source>
</evidence>
<feature type="domain" description="Major facilitator superfamily (MFS) profile" evidence="6">
    <location>
        <begin position="12"/>
        <end position="402"/>
    </location>
</feature>
<dbReference type="GO" id="GO:0022857">
    <property type="term" value="F:transmembrane transporter activity"/>
    <property type="evidence" value="ECO:0007669"/>
    <property type="project" value="InterPro"/>
</dbReference>
<evidence type="ECO:0000256" key="1">
    <source>
        <dbReference type="ARBA" id="ARBA00004651"/>
    </source>
</evidence>
<feature type="transmembrane region" description="Helical" evidence="5">
    <location>
        <begin position="355"/>
        <end position="374"/>
    </location>
</feature>
<proteinExistence type="predicted"/>